<dbReference type="STRING" id="5643.A0A060SDL5"/>
<dbReference type="AlphaFoldDB" id="A0A060SDL5"/>
<feature type="region of interest" description="Disordered" evidence="1">
    <location>
        <begin position="1"/>
        <end position="26"/>
    </location>
</feature>
<accession>A0A060SDL5</accession>
<gene>
    <name evidence="2" type="ORF">BN946_scf184872.g5</name>
</gene>
<dbReference type="Proteomes" id="UP000029665">
    <property type="component" value="Unassembled WGS sequence"/>
</dbReference>
<dbReference type="HOGENOM" id="CLU_604305_0_0_1"/>
<feature type="compositionally biased region" description="Low complexity" evidence="1">
    <location>
        <begin position="254"/>
        <end position="269"/>
    </location>
</feature>
<keyword evidence="3" id="KW-1185">Reference proteome</keyword>
<reference evidence="2" key="1">
    <citation type="submission" date="2014-01" db="EMBL/GenBank/DDBJ databases">
        <title>The genome of the white-rot fungus Pycnoporus cinnabarinus: a basidiomycete model with a versatile arsenal for lignocellulosic biomass breakdown.</title>
        <authorList>
            <person name="Levasseur A."/>
            <person name="Lomascolo A."/>
            <person name="Ruiz-Duenas F.J."/>
            <person name="Uzan E."/>
            <person name="Piumi F."/>
            <person name="Kues U."/>
            <person name="Ram A.F.J."/>
            <person name="Murat C."/>
            <person name="Haon M."/>
            <person name="Benoit I."/>
            <person name="Arfi Y."/>
            <person name="Chevret D."/>
            <person name="Drula E."/>
            <person name="Kwon M.J."/>
            <person name="Gouret P."/>
            <person name="Lesage-Meessen L."/>
            <person name="Lombard V."/>
            <person name="Mariette J."/>
            <person name="Noirot C."/>
            <person name="Park J."/>
            <person name="Patyshakuliyeva A."/>
            <person name="Wieneger R.A.B."/>
            <person name="Wosten H.A.B."/>
            <person name="Martin F."/>
            <person name="Coutinho P.M."/>
            <person name="de Vries R."/>
            <person name="Martinez A.T."/>
            <person name="Klopp C."/>
            <person name="Pontarotti P."/>
            <person name="Henrissat B."/>
            <person name="Record E."/>
        </authorList>
    </citation>
    <scope>NUCLEOTIDE SEQUENCE [LARGE SCALE GENOMIC DNA]</scope>
    <source>
        <strain evidence="2">BRFM137</strain>
    </source>
</reference>
<sequence>MEYSGSFIAASPSDFLEGSSSPRRAPSLDDYAFSFSYYLDREDAGADPQRAGIDASSPEPDNYASTSNALGFVLQTLSYPHLPSLSYASCTSIPPAPLKCDIPPSKKPADPPVTVCPHDFFSPPSSDNLLSSVPSTSPVSVMPSSSSVAASASSASSFSSDVASSFACAFSSSAVASSSAAIASSSSSSSYAASVIASSTQHVFVAGISSGADVECSPAGMEYSEDMPAISDSSVTADAVPPTLQLQTLRRSTRQAASSQAAAPSAKQRPVPSTKKAKTSESKKSFAKPTQPVASGSAMPQAGPSGTKEVPQRAPKRAIEDVDTAEDEPAPKKKKPRALRRTWSEVDVFKIPTDPCDCPVQGCGLEFGNSRYDNVAHLKQHYGQNGLRYAKVDCLWPGCNVQVPGNTLIDHV</sequence>
<name>A0A060SDL5_PYCCI</name>
<organism evidence="2 3">
    <name type="scientific">Pycnoporus cinnabarinus</name>
    <name type="common">Cinnabar-red polypore</name>
    <name type="synonym">Trametes cinnabarina</name>
    <dbReference type="NCBI Taxonomy" id="5643"/>
    <lineage>
        <taxon>Eukaryota</taxon>
        <taxon>Fungi</taxon>
        <taxon>Dikarya</taxon>
        <taxon>Basidiomycota</taxon>
        <taxon>Agaricomycotina</taxon>
        <taxon>Agaricomycetes</taxon>
        <taxon>Polyporales</taxon>
        <taxon>Polyporaceae</taxon>
        <taxon>Trametes</taxon>
    </lineage>
</organism>
<proteinExistence type="predicted"/>
<protein>
    <submittedName>
        <fullName evidence="2">Uncharacterized protein</fullName>
    </submittedName>
</protein>
<evidence type="ECO:0000256" key="1">
    <source>
        <dbReference type="SAM" id="MobiDB-lite"/>
    </source>
</evidence>
<dbReference type="EMBL" id="CCBP010000077">
    <property type="protein sequence ID" value="CDO70344.1"/>
    <property type="molecule type" value="Genomic_DNA"/>
</dbReference>
<evidence type="ECO:0000313" key="3">
    <source>
        <dbReference type="Proteomes" id="UP000029665"/>
    </source>
</evidence>
<evidence type="ECO:0000313" key="2">
    <source>
        <dbReference type="EMBL" id="CDO70344.1"/>
    </source>
</evidence>
<comment type="caution">
    <text evidence="2">The sequence shown here is derived from an EMBL/GenBank/DDBJ whole genome shotgun (WGS) entry which is preliminary data.</text>
</comment>
<feature type="region of interest" description="Disordered" evidence="1">
    <location>
        <begin position="249"/>
        <end position="339"/>
    </location>
</feature>